<accession>A8NWF0</accession>
<dbReference type="OMA" id="ICEHDAV"/>
<dbReference type="GO" id="GO:0006078">
    <property type="term" value="P:(1-&gt;6)-beta-D-glucan biosynthetic process"/>
    <property type="evidence" value="ECO:0007669"/>
    <property type="project" value="TreeGrafter"/>
</dbReference>
<dbReference type="GO" id="GO:0009272">
    <property type="term" value="P:fungal-type cell wall biogenesis"/>
    <property type="evidence" value="ECO:0007669"/>
    <property type="project" value="TreeGrafter"/>
</dbReference>
<evidence type="ECO:0000256" key="10">
    <source>
        <dbReference type="SAM" id="Phobius"/>
    </source>
</evidence>
<evidence type="ECO:0000256" key="7">
    <source>
        <dbReference type="ARBA" id="ARBA00022989"/>
    </source>
</evidence>
<dbReference type="GeneID" id="6013431"/>
<keyword evidence="8 10" id="KW-0472">Membrane</keyword>
<feature type="transmembrane region" description="Helical" evidence="10">
    <location>
        <begin position="230"/>
        <end position="255"/>
    </location>
</feature>
<comment type="subcellular location">
    <subcellularLocation>
        <location evidence="1">Endoplasmic reticulum membrane</location>
        <topology evidence="1">Single-pass type I membrane protein</topology>
    </subcellularLocation>
</comment>
<keyword evidence="13" id="KW-1185">Reference proteome</keyword>
<dbReference type="InterPro" id="IPR037654">
    <property type="entry name" value="Big1"/>
</dbReference>
<feature type="chain" id="PRO_5002727454" description="Protein BIG1" evidence="11">
    <location>
        <begin position="18"/>
        <end position="275"/>
    </location>
</feature>
<keyword evidence="5 11" id="KW-0732">Signal</keyword>
<comment type="similarity">
    <text evidence="2">Belongs to the BIG1 family.</text>
</comment>
<proteinExistence type="inferred from homology"/>
<evidence type="ECO:0000256" key="11">
    <source>
        <dbReference type="SAM" id="SignalP"/>
    </source>
</evidence>
<dbReference type="PANTHER" id="PTHR28285">
    <property type="entry name" value="PROTEIN BIG1"/>
    <property type="match status" value="1"/>
</dbReference>
<evidence type="ECO:0000256" key="2">
    <source>
        <dbReference type="ARBA" id="ARBA00008203"/>
    </source>
</evidence>
<evidence type="ECO:0000256" key="8">
    <source>
        <dbReference type="ARBA" id="ARBA00023136"/>
    </source>
</evidence>
<dbReference type="KEGG" id="cci:CC1G_00013"/>
<comment type="caution">
    <text evidence="12">The sequence shown here is derived from an EMBL/GenBank/DDBJ whole genome shotgun (WGS) entry which is preliminary data.</text>
</comment>
<dbReference type="GO" id="GO:0071555">
    <property type="term" value="P:cell wall organization"/>
    <property type="evidence" value="ECO:0007669"/>
    <property type="project" value="UniProtKB-KW"/>
</dbReference>
<name>A8NWF0_COPC7</name>
<protein>
    <recommendedName>
        <fullName evidence="3">Protein BIG1</fullName>
    </recommendedName>
</protein>
<keyword evidence="9" id="KW-0961">Cell wall biogenesis/degradation</keyword>
<dbReference type="EMBL" id="AACS02000005">
    <property type="protein sequence ID" value="EAU84494.1"/>
    <property type="molecule type" value="Genomic_DNA"/>
</dbReference>
<dbReference type="eggNOG" id="ENOG502S5C0">
    <property type="taxonomic scope" value="Eukaryota"/>
</dbReference>
<keyword evidence="4 10" id="KW-0812">Transmembrane</keyword>
<dbReference type="Proteomes" id="UP000001861">
    <property type="component" value="Unassembled WGS sequence"/>
</dbReference>
<evidence type="ECO:0000313" key="12">
    <source>
        <dbReference type="EMBL" id="EAU84494.1"/>
    </source>
</evidence>
<evidence type="ECO:0000313" key="13">
    <source>
        <dbReference type="Proteomes" id="UP000001861"/>
    </source>
</evidence>
<evidence type="ECO:0000256" key="9">
    <source>
        <dbReference type="ARBA" id="ARBA00023316"/>
    </source>
</evidence>
<dbReference type="VEuPathDB" id="FungiDB:CC1G_00013"/>
<reference evidence="12 13" key="1">
    <citation type="journal article" date="2010" name="Proc. Natl. Acad. Sci. U.S.A.">
        <title>Insights into evolution of multicellular fungi from the assembled chromosomes of the mushroom Coprinopsis cinerea (Coprinus cinereus).</title>
        <authorList>
            <person name="Stajich J.E."/>
            <person name="Wilke S.K."/>
            <person name="Ahren D."/>
            <person name="Au C.H."/>
            <person name="Birren B.W."/>
            <person name="Borodovsky M."/>
            <person name="Burns C."/>
            <person name="Canback B."/>
            <person name="Casselton L.A."/>
            <person name="Cheng C.K."/>
            <person name="Deng J."/>
            <person name="Dietrich F.S."/>
            <person name="Fargo D.C."/>
            <person name="Farman M.L."/>
            <person name="Gathman A.C."/>
            <person name="Goldberg J."/>
            <person name="Guigo R."/>
            <person name="Hoegger P.J."/>
            <person name="Hooker J.B."/>
            <person name="Huggins A."/>
            <person name="James T.Y."/>
            <person name="Kamada T."/>
            <person name="Kilaru S."/>
            <person name="Kodira C."/>
            <person name="Kues U."/>
            <person name="Kupfer D."/>
            <person name="Kwan H.S."/>
            <person name="Lomsadze A."/>
            <person name="Li W."/>
            <person name="Lilly W.W."/>
            <person name="Ma L.J."/>
            <person name="Mackey A.J."/>
            <person name="Manning G."/>
            <person name="Martin F."/>
            <person name="Muraguchi H."/>
            <person name="Natvig D.O."/>
            <person name="Palmerini H."/>
            <person name="Ramesh M.A."/>
            <person name="Rehmeyer C.J."/>
            <person name="Roe B.A."/>
            <person name="Shenoy N."/>
            <person name="Stanke M."/>
            <person name="Ter-Hovhannisyan V."/>
            <person name="Tunlid A."/>
            <person name="Velagapudi R."/>
            <person name="Vision T.J."/>
            <person name="Zeng Q."/>
            <person name="Zolan M.E."/>
            <person name="Pukkila P.J."/>
        </authorList>
    </citation>
    <scope>NUCLEOTIDE SEQUENCE [LARGE SCALE GENOMIC DNA]</scope>
    <source>
        <strain evidence="13">Okayama-7 / 130 / ATCC MYA-4618 / FGSC 9003</strain>
    </source>
</reference>
<evidence type="ECO:0000256" key="4">
    <source>
        <dbReference type="ARBA" id="ARBA00022692"/>
    </source>
</evidence>
<evidence type="ECO:0000256" key="6">
    <source>
        <dbReference type="ARBA" id="ARBA00022824"/>
    </source>
</evidence>
<evidence type="ECO:0000256" key="1">
    <source>
        <dbReference type="ARBA" id="ARBA00004115"/>
    </source>
</evidence>
<evidence type="ECO:0000256" key="3">
    <source>
        <dbReference type="ARBA" id="ARBA00022089"/>
    </source>
</evidence>
<dbReference type="InParanoid" id="A8NWF0"/>
<evidence type="ECO:0000256" key="5">
    <source>
        <dbReference type="ARBA" id="ARBA00022729"/>
    </source>
</evidence>
<keyword evidence="6" id="KW-0256">Endoplasmic reticulum</keyword>
<organism evidence="12 13">
    <name type="scientific">Coprinopsis cinerea (strain Okayama-7 / 130 / ATCC MYA-4618 / FGSC 9003)</name>
    <name type="common">Inky cap fungus</name>
    <name type="synonym">Hormographiella aspergillata</name>
    <dbReference type="NCBI Taxonomy" id="240176"/>
    <lineage>
        <taxon>Eukaryota</taxon>
        <taxon>Fungi</taxon>
        <taxon>Dikarya</taxon>
        <taxon>Basidiomycota</taxon>
        <taxon>Agaricomycotina</taxon>
        <taxon>Agaricomycetes</taxon>
        <taxon>Agaricomycetidae</taxon>
        <taxon>Agaricales</taxon>
        <taxon>Agaricineae</taxon>
        <taxon>Psathyrellaceae</taxon>
        <taxon>Coprinopsis</taxon>
    </lineage>
</organism>
<dbReference type="AlphaFoldDB" id="A8NWF0"/>
<dbReference type="GO" id="GO:0005789">
    <property type="term" value="C:endoplasmic reticulum membrane"/>
    <property type="evidence" value="ECO:0007669"/>
    <property type="project" value="UniProtKB-SubCell"/>
</dbReference>
<dbReference type="PANTHER" id="PTHR28285:SF1">
    <property type="entry name" value="PROTEIN BIG1"/>
    <property type="match status" value="1"/>
</dbReference>
<dbReference type="OrthoDB" id="10029326at2759"/>
<dbReference type="RefSeq" id="XP_001836877.1">
    <property type="nucleotide sequence ID" value="XM_001836825.1"/>
</dbReference>
<sequence>MARHFVLLAAFAPLVLAYSNTAPLLAWSSSQSNAIDNLPTSGRQASAILDSILTDDSICDFDAVVLVQHPGVHASDLRTLSSDSEITRALKDAPSSRSYPYVLNEEAGWALRQVAPGVAKMCGSRMVKYAPGEDTSDVQLDSGEKYAVVLDAPTLVGEGEERGDIMDEQSTAIASELQLLSAAFPNHLVIYAGLPVSSHFARAPAVFAPSNTTLPDGGILKKYQLLTPGLIVSLLVVLFVFLPVLYIGITSLAGIQNPVKMDLPKGFNAQEKKNQ</sequence>
<gene>
    <name evidence="12" type="ORF">CC1G_00013</name>
</gene>
<feature type="signal peptide" evidence="11">
    <location>
        <begin position="1"/>
        <end position="17"/>
    </location>
</feature>
<keyword evidence="7 10" id="KW-1133">Transmembrane helix</keyword>